<dbReference type="InterPro" id="IPR000440">
    <property type="entry name" value="NADH_UbQ/plastoQ_OxRdtase_su3"/>
</dbReference>
<dbReference type="AlphaFoldDB" id="A0A1T4YVW5"/>
<evidence type="ECO:0000256" key="1">
    <source>
        <dbReference type="ARBA" id="ARBA00004370"/>
    </source>
</evidence>
<comment type="subcellular location">
    <subcellularLocation>
        <location evidence="11">Cell membrane</location>
        <topology evidence="11">Multi-pass membrane protein</topology>
    </subcellularLocation>
    <subcellularLocation>
        <location evidence="1">Membrane</location>
    </subcellularLocation>
</comment>
<keyword evidence="3" id="KW-0813">Transport</keyword>
<keyword evidence="10 12" id="KW-0472">Membrane</keyword>
<dbReference type="InterPro" id="IPR038430">
    <property type="entry name" value="NDAH_ubi_oxred_su3_sf"/>
</dbReference>
<dbReference type="NCBIfam" id="NF005922">
    <property type="entry name" value="PRK07928.1"/>
    <property type="match status" value="1"/>
</dbReference>
<dbReference type="RefSeq" id="WP_078699174.1">
    <property type="nucleotide sequence ID" value="NZ_LT796768.1"/>
</dbReference>
<keyword evidence="14" id="KW-1185">Reference proteome</keyword>
<accession>A0A1T4YVW5</accession>
<evidence type="ECO:0000256" key="7">
    <source>
        <dbReference type="ARBA" id="ARBA00022967"/>
    </source>
</evidence>
<reference evidence="14" key="1">
    <citation type="submission" date="2017-02" db="EMBL/GenBank/DDBJ databases">
        <authorList>
            <person name="Varghese N."/>
            <person name="Submissions S."/>
        </authorList>
    </citation>
    <scope>NUCLEOTIDE SEQUENCE [LARGE SCALE GENOMIC DNA]</scope>
    <source>
        <strain evidence="14">9H-4</strain>
    </source>
</reference>
<dbReference type="GO" id="GO:0048038">
    <property type="term" value="F:quinone binding"/>
    <property type="evidence" value="ECO:0007669"/>
    <property type="project" value="UniProtKB-KW"/>
</dbReference>
<keyword evidence="9 11" id="KW-0520">NAD</keyword>
<evidence type="ECO:0000256" key="2">
    <source>
        <dbReference type="ARBA" id="ARBA00008472"/>
    </source>
</evidence>
<comment type="catalytic activity">
    <reaction evidence="11">
        <text>a quinone + NADH + 5 H(+)(in) = a quinol + NAD(+) + 4 H(+)(out)</text>
        <dbReference type="Rhea" id="RHEA:57888"/>
        <dbReference type="ChEBI" id="CHEBI:15378"/>
        <dbReference type="ChEBI" id="CHEBI:24646"/>
        <dbReference type="ChEBI" id="CHEBI:57540"/>
        <dbReference type="ChEBI" id="CHEBI:57945"/>
        <dbReference type="ChEBI" id="CHEBI:132124"/>
    </reaction>
</comment>
<feature type="transmembrane region" description="Helical" evidence="12">
    <location>
        <begin position="6"/>
        <end position="28"/>
    </location>
</feature>
<feature type="transmembrane region" description="Helical" evidence="12">
    <location>
        <begin position="61"/>
        <end position="82"/>
    </location>
</feature>
<keyword evidence="6 11" id="KW-0874">Quinone</keyword>
<protein>
    <recommendedName>
        <fullName evidence="11">NADH-quinone oxidoreductase subunit</fullName>
        <ecNumber evidence="11">7.1.1.-</ecNumber>
    </recommendedName>
</protein>
<dbReference type="Pfam" id="PF00507">
    <property type="entry name" value="Oxidored_q4"/>
    <property type="match status" value="1"/>
</dbReference>
<dbReference type="GO" id="GO:0005886">
    <property type="term" value="C:plasma membrane"/>
    <property type="evidence" value="ECO:0007669"/>
    <property type="project" value="UniProtKB-SubCell"/>
</dbReference>
<keyword evidence="8 12" id="KW-1133">Transmembrane helix</keyword>
<evidence type="ECO:0000256" key="11">
    <source>
        <dbReference type="RuleBase" id="RU003639"/>
    </source>
</evidence>
<evidence type="ECO:0000256" key="4">
    <source>
        <dbReference type="ARBA" id="ARBA00022475"/>
    </source>
</evidence>
<evidence type="ECO:0000313" key="13">
    <source>
        <dbReference type="EMBL" id="SKB05718.1"/>
    </source>
</evidence>
<keyword evidence="5 11" id="KW-0812">Transmembrane</keyword>
<dbReference type="EC" id="7.1.1.-" evidence="11"/>
<dbReference type="GO" id="GO:0008137">
    <property type="term" value="F:NADH dehydrogenase (ubiquinone) activity"/>
    <property type="evidence" value="ECO:0007669"/>
    <property type="project" value="InterPro"/>
</dbReference>
<dbReference type="EMBL" id="LT796768">
    <property type="protein sequence ID" value="SKB05718.1"/>
    <property type="molecule type" value="Genomic_DNA"/>
</dbReference>
<comment type="similarity">
    <text evidence="2 11">Belongs to the complex I subunit 3 family.</text>
</comment>
<organism evidence="13 14">
    <name type="scientific">Aeromicrobium choanae</name>
    <dbReference type="NCBI Taxonomy" id="1736691"/>
    <lineage>
        <taxon>Bacteria</taxon>
        <taxon>Bacillati</taxon>
        <taxon>Actinomycetota</taxon>
        <taxon>Actinomycetes</taxon>
        <taxon>Propionibacteriales</taxon>
        <taxon>Nocardioidaceae</taxon>
        <taxon>Aeromicrobium</taxon>
    </lineage>
</organism>
<name>A0A1T4YVW5_9ACTN</name>
<dbReference type="PANTHER" id="PTHR11058:SF22">
    <property type="entry name" value="NADH-QUINONE OXIDOREDUCTASE SUBUNIT A"/>
    <property type="match status" value="1"/>
</dbReference>
<dbReference type="Gene3D" id="1.20.58.1610">
    <property type="entry name" value="NADH:ubiquinone/plastoquinone oxidoreductase, chain 3"/>
    <property type="match status" value="1"/>
</dbReference>
<gene>
    <name evidence="13" type="ORF">SAMN06295964_1050</name>
</gene>
<evidence type="ECO:0000256" key="12">
    <source>
        <dbReference type="SAM" id="Phobius"/>
    </source>
</evidence>
<dbReference type="GO" id="GO:0030964">
    <property type="term" value="C:NADH dehydrogenase complex"/>
    <property type="evidence" value="ECO:0007669"/>
    <property type="project" value="TreeGrafter"/>
</dbReference>
<evidence type="ECO:0000313" key="14">
    <source>
        <dbReference type="Proteomes" id="UP000191040"/>
    </source>
</evidence>
<keyword evidence="7" id="KW-1278">Translocase</keyword>
<dbReference type="PANTHER" id="PTHR11058">
    <property type="entry name" value="NADH-UBIQUINONE OXIDOREDUCTASE CHAIN 3"/>
    <property type="match status" value="1"/>
</dbReference>
<evidence type="ECO:0000256" key="10">
    <source>
        <dbReference type="ARBA" id="ARBA00023136"/>
    </source>
</evidence>
<dbReference type="STRING" id="1736691.SAMN06295964_1050"/>
<evidence type="ECO:0000256" key="3">
    <source>
        <dbReference type="ARBA" id="ARBA00022448"/>
    </source>
</evidence>
<dbReference type="OrthoDB" id="9791970at2"/>
<evidence type="ECO:0000256" key="9">
    <source>
        <dbReference type="ARBA" id="ARBA00023027"/>
    </source>
</evidence>
<dbReference type="Proteomes" id="UP000191040">
    <property type="component" value="Chromosome I"/>
</dbReference>
<sequence length="119" mass="13579">MNEYIPILVLGGLALAFALFSVGIAPFTGPARYNRAKMDRYESGIEPSPLPEGGGKVSIKYFFTAMMFIVFDIEIVFLYPFAVVFDELSWFAFFAVMLFLLNITIAYVYEWRRGGMDWT</sequence>
<dbReference type="FunFam" id="1.20.58.1610:FF:000002">
    <property type="entry name" value="NADH-quinone oxidoreductase subunit A"/>
    <property type="match status" value="1"/>
</dbReference>
<keyword evidence="4" id="KW-1003">Cell membrane</keyword>
<comment type="function">
    <text evidence="11">NDH-1 shuttles electrons from NADH, via FMN and iron-sulfur (Fe-S) centers, to quinones in the respiratory chain.</text>
</comment>
<evidence type="ECO:0000256" key="8">
    <source>
        <dbReference type="ARBA" id="ARBA00022989"/>
    </source>
</evidence>
<evidence type="ECO:0000256" key="6">
    <source>
        <dbReference type="ARBA" id="ARBA00022719"/>
    </source>
</evidence>
<evidence type="ECO:0000256" key="5">
    <source>
        <dbReference type="ARBA" id="ARBA00022692"/>
    </source>
</evidence>
<proteinExistence type="inferred from homology"/>
<feature type="transmembrane region" description="Helical" evidence="12">
    <location>
        <begin position="88"/>
        <end position="109"/>
    </location>
</feature>